<organism evidence="1 2">
    <name type="scientific">Castilleja foliolosa</name>
    <dbReference type="NCBI Taxonomy" id="1961234"/>
    <lineage>
        <taxon>Eukaryota</taxon>
        <taxon>Viridiplantae</taxon>
        <taxon>Streptophyta</taxon>
        <taxon>Embryophyta</taxon>
        <taxon>Tracheophyta</taxon>
        <taxon>Spermatophyta</taxon>
        <taxon>Magnoliopsida</taxon>
        <taxon>eudicotyledons</taxon>
        <taxon>Gunneridae</taxon>
        <taxon>Pentapetalae</taxon>
        <taxon>asterids</taxon>
        <taxon>lamiids</taxon>
        <taxon>Lamiales</taxon>
        <taxon>Orobanchaceae</taxon>
        <taxon>Pedicularideae</taxon>
        <taxon>Castillejinae</taxon>
        <taxon>Castilleja</taxon>
    </lineage>
</organism>
<accession>A0ABD3EH40</accession>
<comment type="caution">
    <text evidence="1">The sequence shown here is derived from an EMBL/GenBank/DDBJ whole genome shotgun (WGS) entry which is preliminary data.</text>
</comment>
<evidence type="ECO:0000313" key="2">
    <source>
        <dbReference type="Proteomes" id="UP001632038"/>
    </source>
</evidence>
<keyword evidence="2" id="KW-1185">Reference proteome</keyword>
<dbReference type="Proteomes" id="UP001632038">
    <property type="component" value="Unassembled WGS sequence"/>
</dbReference>
<reference evidence="2" key="1">
    <citation type="journal article" date="2024" name="IScience">
        <title>Strigolactones Initiate the Formation of Haustorium-like Structures in Castilleja.</title>
        <authorList>
            <person name="Buerger M."/>
            <person name="Peterson D."/>
            <person name="Chory J."/>
        </authorList>
    </citation>
    <scope>NUCLEOTIDE SEQUENCE [LARGE SCALE GENOMIC DNA]</scope>
</reference>
<dbReference type="EMBL" id="JAVIJP010000005">
    <property type="protein sequence ID" value="KAL3653615.1"/>
    <property type="molecule type" value="Genomic_DNA"/>
</dbReference>
<proteinExistence type="predicted"/>
<protein>
    <submittedName>
        <fullName evidence="1">Uncharacterized protein</fullName>
    </submittedName>
</protein>
<dbReference type="AlphaFoldDB" id="A0ABD3EH40"/>
<gene>
    <name evidence="1" type="ORF">CASFOL_003296</name>
</gene>
<sequence length="74" mass="8296">MLEPGRGVVVPLTRSSRAKATEFIWMTGSLTLKTVKIRAMYPLPDPGRTKGPIHKRLHPQLKPLIFSHCATVVY</sequence>
<name>A0ABD3EH40_9LAMI</name>
<evidence type="ECO:0000313" key="1">
    <source>
        <dbReference type="EMBL" id="KAL3653615.1"/>
    </source>
</evidence>